<evidence type="ECO:0000313" key="2">
    <source>
        <dbReference type="Proteomes" id="UP000886891"/>
    </source>
</evidence>
<protein>
    <submittedName>
        <fullName evidence="1">Uncharacterized protein</fullName>
    </submittedName>
</protein>
<sequence>MLDSIFAKTALSVRPEISFGLNSYRKRIETLTGYRYNTAGECAELTFAKIEAIQRAMERLSVLSNAVDAAVALLNDRQRRLIDLVYFKGQPRESVMAEMKLSPTQYKYLKNVSVKKIAGYLNILGFDNERFLAYFNAEPAVVRNYEILLLRRAACCFGGDEDVARSV</sequence>
<name>A0A9D1NCA7_9FIRM</name>
<proteinExistence type="predicted"/>
<dbReference type="Gene3D" id="1.10.10.10">
    <property type="entry name" value="Winged helix-like DNA-binding domain superfamily/Winged helix DNA-binding domain"/>
    <property type="match status" value="1"/>
</dbReference>
<accession>A0A9D1NCA7</accession>
<organism evidence="1 2">
    <name type="scientific">Candidatus Stercoripulliclostridium merdipullorum</name>
    <dbReference type="NCBI Taxonomy" id="2840952"/>
    <lineage>
        <taxon>Bacteria</taxon>
        <taxon>Bacillati</taxon>
        <taxon>Bacillota</taxon>
        <taxon>Clostridia</taxon>
        <taxon>Eubacteriales</taxon>
        <taxon>Candidatus Stercoripulliclostridium</taxon>
    </lineage>
</organism>
<dbReference type="EMBL" id="DVOH01000038">
    <property type="protein sequence ID" value="HIV00482.1"/>
    <property type="molecule type" value="Genomic_DNA"/>
</dbReference>
<gene>
    <name evidence="1" type="ORF">IAB14_05155</name>
</gene>
<comment type="caution">
    <text evidence="1">The sequence shown here is derived from an EMBL/GenBank/DDBJ whole genome shotgun (WGS) entry which is preliminary data.</text>
</comment>
<reference evidence="1" key="1">
    <citation type="submission" date="2020-10" db="EMBL/GenBank/DDBJ databases">
        <authorList>
            <person name="Gilroy R."/>
        </authorList>
    </citation>
    <scope>NUCLEOTIDE SEQUENCE</scope>
    <source>
        <strain evidence="1">23406</strain>
    </source>
</reference>
<dbReference type="InterPro" id="IPR036388">
    <property type="entry name" value="WH-like_DNA-bd_sf"/>
</dbReference>
<dbReference type="AlphaFoldDB" id="A0A9D1NCA7"/>
<evidence type="ECO:0000313" key="1">
    <source>
        <dbReference type="EMBL" id="HIV00482.1"/>
    </source>
</evidence>
<dbReference type="Proteomes" id="UP000886891">
    <property type="component" value="Unassembled WGS sequence"/>
</dbReference>
<reference evidence="1" key="2">
    <citation type="journal article" date="2021" name="PeerJ">
        <title>Extensive microbial diversity within the chicken gut microbiome revealed by metagenomics and culture.</title>
        <authorList>
            <person name="Gilroy R."/>
            <person name="Ravi A."/>
            <person name="Getino M."/>
            <person name="Pursley I."/>
            <person name="Horton D.L."/>
            <person name="Alikhan N.F."/>
            <person name="Baker D."/>
            <person name="Gharbi K."/>
            <person name="Hall N."/>
            <person name="Watson M."/>
            <person name="Adriaenssens E.M."/>
            <person name="Foster-Nyarko E."/>
            <person name="Jarju S."/>
            <person name="Secka A."/>
            <person name="Antonio M."/>
            <person name="Oren A."/>
            <person name="Chaudhuri R.R."/>
            <person name="La Ragione R."/>
            <person name="Hildebrand F."/>
            <person name="Pallen M.J."/>
        </authorList>
    </citation>
    <scope>NUCLEOTIDE SEQUENCE</scope>
    <source>
        <strain evidence="1">23406</strain>
    </source>
</reference>